<name>A0ABV6MAN0_9ACTN</name>
<gene>
    <name evidence="2" type="ORF">ACFFIA_28300</name>
</gene>
<dbReference type="InterPro" id="IPR011990">
    <property type="entry name" value="TPR-like_helical_dom_sf"/>
</dbReference>
<dbReference type="Gene3D" id="1.25.40.10">
    <property type="entry name" value="Tetratricopeptide repeat domain"/>
    <property type="match status" value="1"/>
</dbReference>
<feature type="repeat" description="TPR" evidence="1">
    <location>
        <begin position="44"/>
        <end position="77"/>
    </location>
</feature>
<proteinExistence type="predicted"/>
<evidence type="ECO:0000256" key="1">
    <source>
        <dbReference type="PROSITE-ProRule" id="PRU00339"/>
    </source>
</evidence>
<evidence type="ECO:0000313" key="3">
    <source>
        <dbReference type="Proteomes" id="UP001589867"/>
    </source>
</evidence>
<dbReference type="PROSITE" id="PS50005">
    <property type="entry name" value="TPR"/>
    <property type="match status" value="1"/>
</dbReference>
<accession>A0ABV6MAN0</accession>
<organism evidence="2 3">
    <name type="scientific">Phytohabitans kaempferiae</name>
    <dbReference type="NCBI Taxonomy" id="1620943"/>
    <lineage>
        <taxon>Bacteria</taxon>
        <taxon>Bacillati</taxon>
        <taxon>Actinomycetota</taxon>
        <taxon>Actinomycetes</taxon>
        <taxon>Micromonosporales</taxon>
        <taxon>Micromonosporaceae</taxon>
    </lineage>
</organism>
<comment type="caution">
    <text evidence="2">The sequence shown here is derived from an EMBL/GenBank/DDBJ whole genome shotgun (WGS) entry which is preliminary data.</text>
</comment>
<sequence>MARRHRNDSRPGDEDFVPFTDAERRAHADALSNAHAGHDCAEQAASLCQAGEYYAILGDHDLAEQMFRQALPIEDAEPGAPQAAYASFLLDRHRHDEAMAMITEARRLHPEDPDVFSVIGEALAEHGYAQQAARWFTAGLVTHLGHLTDLNLDDLREDFHTEQLAHGRYQARQVLKLPQDHIDALVQELRQHNAATAVAH</sequence>
<dbReference type="SUPFAM" id="SSF48452">
    <property type="entry name" value="TPR-like"/>
    <property type="match status" value="1"/>
</dbReference>
<dbReference type="EMBL" id="JBHLUH010000060">
    <property type="protein sequence ID" value="MFC0531554.1"/>
    <property type="molecule type" value="Genomic_DNA"/>
</dbReference>
<dbReference type="InterPro" id="IPR019734">
    <property type="entry name" value="TPR_rpt"/>
</dbReference>
<protein>
    <recommendedName>
        <fullName evidence="4">Tetratricopeptide repeat protein</fullName>
    </recommendedName>
</protein>
<reference evidence="2 3" key="1">
    <citation type="submission" date="2024-09" db="EMBL/GenBank/DDBJ databases">
        <authorList>
            <person name="Sun Q."/>
            <person name="Mori K."/>
        </authorList>
    </citation>
    <scope>NUCLEOTIDE SEQUENCE [LARGE SCALE GENOMIC DNA]</scope>
    <source>
        <strain evidence="2 3">TBRC 3947</strain>
    </source>
</reference>
<keyword evidence="1" id="KW-0802">TPR repeat</keyword>
<evidence type="ECO:0008006" key="4">
    <source>
        <dbReference type="Google" id="ProtNLM"/>
    </source>
</evidence>
<evidence type="ECO:0000313" key="2">
    <source>
        <dbReference type="EMBL" id="MFC0531554.1"/>
    </source>
</evidence>
<keyword evidence="3" id="KW-1185">Reference proteome</keyword>
<dbReference type="Proteomes" id="UP001589867">
    <property type="component" value="Unassembled WGS sequence"/>
</dbReference>
<dbReference type="RefSeq" id="WP_377256157.1">
    <property type="nucleotide sequence ID" value="NZ_JBHLUH010000060.1"/>
</dbReference>